<dbReference type="Proteomes" id="UP000249218">
    <property type="component" value="Unassembled WGS sequence"/>
</dbReference>
<dbReference type="AlphaFoldDB" id="A0A2W1BGJ4"/>
<dbReference type="PANTHER" id="PTHR20898:SF0">
    <property type="entry name" value="DAEDALUS ON 3-RELATED"/>
    <property type="match status" value="1"/>
</dbReference>
<dbReference type="OrthoDB" id="7424700at2759"/>
<sequence>MNTERPKIIEFNKKYVSNLTLSSRRVSRRDERHYVELYIETLFTITNNFKLDFYFYQFLTNRYQPSFVEVHFNFCELLEKDRLFFGPALKKALGNHTCPIPPGNYDLRNMSILETPNGFPFTKGRIYCNGSVTENGVSHFVLYASIDMELKTIRI</sequence>
<protein>
    <recommendedName>
        <fullName evidence="3">MD-2-related lipid-recognition domain-containing protein</fullName>
    </recommendedName>
</protein>
<evidence type="ECO:0008006" key="3">
    <source>
        <dbReference type="Google" id="ProtNLM"/>
    </source>
</evidence>
<accession>A0A2W1BGJ4</accession>
<name>A0A2W1BGJ4_HELAM</name>
<dbReference type="InterPro" id="IPR010512">
    <property type="entry name" value="DUF1091"/>
</dbReference>
<evidence type="ECO:0000313" key="1">
    <source>
        <dbReference type="EMBL" id="PZC71920.1"/>
    </source>
</evidence>
<dbReference type="EMBL" id="KZ150240">
    <property type="protein sequence ID" value="PZC71920.1"/>
    <property type="molecule type" value="Genomic_DNA"/>
</dbReference>
<dbReference type="PANTHER" id="PTHR20898">
    <property type="entry name" value="DAEDALUS ON 3-RELATED-RELATED"/>
    <property type="match status" value="1"/>
</dbReference>
<organism evidence="1 2">
    <name type="scientific">Helicoverpa armigera</name>
    <name type="common">Cotton bollworm</name>
    <name type="synonym">Heliothis armigera</name>
    <dbReference type="NCBI Taxonomy" id="29058"/>
    <lineage>
        <taxon>Eukaryota</taxon>
        <taxon>Metazoa</taxon>
        <taxon>Ecdysozoa</taxon>
        <taxon>Arthropoda</taxon>
        <taxon>Hexapoda</taxon>
        <taxon>Insecta</taxon>
        <taxon>Pterygota</taxon>
        <taxon>Neoptera</taxon>
        <taxon>Endopterygota</taxon>
        <taxon>Lepidoptera</taxon>
        <taxon>Glossata</taxon>
        <taxon>Ditrysia</taxon>
        <taxon>Noctuoidea</taxon>
        <taxon>Noctuidae</taxon>
        <taxon>Heliothinae</taxon>
        <taxon>Helicoverpa</taxon>
    </lineage>
</organism>
<proteinExistence type="predicted"/>
<reference evidence="1 2" key="1">
    <citation type="journal article" date="2017" name="BMC Biol.">
        <title>Genomic innovations, transcriptional plasticity and gene loss underlying the evolution and divergence of two highly polyphagous and invasive Helicoverpa pest species.</title>
        <authorList>
            <person name="Pearce S.L."/>
            <person name="Clarke D.F."/>
            <person name="East P.D."/>
            <person name="Elfekih S."/>
            <person name="Gordon K.H."/>
            <person name="Jermiin L.S."/>
            <person name="McGaughran A."/>
            <person name="Oakeshott J.G."/>
            <person name="Papanikolaou A."/>
            <person name="Perera O.P."/>
            <person name="Rane R.V."/>
            <person name="Richards S."/>
            <person name="Tay W.T."/>
            <person name="Walsh T.K."/>
            <person name="Anderson A."/>
            <person name="Anderson C.J."/>
            <person name="Asgari S."/>
            <person name="Board P.G."/>
            <person name="Bretschneider A."/>
            <person name="Campbell P.M."/>
            <person name="Chertemps T."/>
            <person name="Christeller J.T."/>
            <person name="Coppin C.W."/>
            <person name="Downes S.J."/>
            <person name="Duan G."/>
            <person name="Farnsworth C.A."/>
            <person name="Good R.T."/>
            <person name="Han L.B."/>
            <person name="Han Y.C."/>
            <person name="Hatje K."/>
            <person name="Horne I."/>
            <person name="Huang Y.P."/>
            <person name="Hughes D.S."/>
            <person name="Jacquin-Joly E."/>
            <person name="James W."/>
            <person name="Jhangiani S."/>
            <person name="Kollmar M."/>
            <person name="Kuwar S.S."/>
            <person name="Li S."/>
            <person name="Liu N.Y."/>
            <person name="Maibeche M.T."/>
            <person name="Miller J.R."/>
            <person name="Montagne N."/>
            <person name="Perry T."/>
            <person name="Qu J."/>
            <person name="Song S.V."/>
            <person name="Sutton G.G."/>
            <person name="Vogel H."/>
            <person name="Walenz B.P."/>
            <person name="Xu W."/>
            <person name="Zhang H.J."/>
            <person name="Zou Z."/>
            <person name="Batterham P."/>
            <person name="Edwards O.R."/>
            <person name="Feyereisen R."/>
            <person name="Gibbs R.A."/>
            <person name="Heckel D.G."/>
            <person name="McGrath A."/>
            <person name="Robin C."/>
            <person name="Scherer S.E."/>
            <person name="Worley K.C."/>
            <person name="Wu Y.D."/>
        </authorList>
    </citation>
    <scope>NUCLEOTIDE SEQUENCE [LARGE SCALE GENOMIC DNA]</scope>
    <source>
        <strain evidence="1">Harm_GR_Male_#8</strain>
        <tissue evidence="1">Whole organism</tissue>
    </source>
</reference>
<gene>
    <name evidence="1" type="primary">HaOG212261</name>
    <name evidence="1" type="ORF">B5X24_HaOG212261</name>
</gene>
<keyword evidence="2" id="KW-1185">Reference proteome</keyword>
<evidence type="ECO:0000313" key="2">
    <source>
        <dbReference type="Proteomes" id="UP000249218"/>
    </source>
</evidence>
<dbReference type="Pfam" id="PF06477">
    <property type="entry name" value="DUF1091"/>
    <property type="match status" value="1"/>
</dbReference>